<keyword evidence="3" id="KW-1185">Reference proteome</keyword>
<reference evidence="2 3" key="1">
    <citation type="submission" date="2021-03" db="EMBL/GenBank/DDBJ databases">
        <authorList>
            <person name="King G.J."/>
            <person name="Bancroft I."/>
            <person name="Baten A."/>
            <person name="Bloomfield J."/>
            <person name="Borpatragohain P."/>
            <person name="He Z."/>
            <person name="Irish N."/>
            <person name="Irwin J."/>
            <person name="Liu K."/>
            <person name="Mauleon R.P."/>
            <person name="Moore J."/>
            <person name="Morris R."/>
            <person name="Ostergaard L."/>
            <person name="Wang B."/>
            <person name="Wells R."/>
        </authorList>
    </citation>
    <scope>NUCLEOTIDE SEQUENCE [LARGE SCALE GENOMIC DNA]</scope>
    <source>
        <strain evidence="2">R-o-18</strain>
        <tissue evidence="2">Leaf</tissue>
    </source>
</reference>
<feature type="region of interest" description="Disordered" evidence="1">
    <location>
        <begin position="1"/>
        <end position="51"/>
    </location>
</feature>
<protein>
    <submittedName>
        <fullName evidence="2">Uncharacterized protein</fullName>
    </submittedName>
</protein>
<accession>A0ABQ7LPU0</accession>
<dbReference type="EMBL" id="JADBGQ010000007">
    <property type="protein sequence ID" value="KAG5388593.1"/>
    <property type="molecule type" value="Genomic_DNA"/>
</dbReference>
<evidence type="ECO:0000256" key="1">
    <source>
        <dbReference type="SAM" id="MobiDB-lite"/>
    </source>
</evidence>
<name>A0ABQ7LPU0_BRACM</name>
<evidence type="ECO:0000313" key="2">
    <source>
        <dbReference type="EMBL" id="KAG5388593.1"/>
    </source>
</evidence>
<evidence type="ECO:0000313" key="3">
    <source>
        <dbReference type="Proteomes" id="UP000823674"/>
    </source>
</evidence>
<organism evidence="2 3">
    <name type="scientific">Brassica rapa subsp. trilocularis</name>
    <dbReference type="NCBI Taxonomy" id="1813537"/>
    <lineage>
        <taxon>Eukaryota</taxon>
        <taxon>Viridiplantae</taxon>
        <taxon>Streptophyta</taxon>
        <taxon>Embryophyta</taxon>
        <taxon>Tracheophyta</taxon>
        <taxon>Spermatophyta</taxon>
        <taxon>Magnoliopsida</taxon>
        <taxon>eudicotyledons</taxon>
        <taxon>Gunneridae</taxon>
        <taxon>Pentapetalae</taxon>
        <taxon>rosids</taxon>
        <taxon>malvids</taxon>
        <taxon>Brassicales</taxon>
        <taxon>Brassicaceae</taxon>
        <taxon>Brassiceae</taxon>
        <taxon>Brassica</taxon>
    </lineage>
</organism>
<dbReference type="Proteomes" id="UP000823674">
    <property type="component" value="Chromosome A08"/>
</dbReference>
<feature type="compositionally biased region" description="Polar residues" evidence="1">
    <location>
        <begin position="1"/>
        <end position="14"/>
    </location>
</feature>
<gene>
    <name evidence="2" type="primary">A08g504070.1_BraROA</name>
    <name evidence="2" type="ORF">IGI04_030134</name>
</gene>
<sequence length="103" mass="11206">MVVLVPSSSVASQRSTRRRRFKPLHRDQTSMASISPSPRRGHALAPPSQLRSPLCSAPVRLVEGIKLAVGIKLRRRLSNGGFFIICKSGPQSSASLQFDPKVS</sequence>
<comment type="caution">
    <text evidence="2">The sequence shown here is derived from an EMBL/GenBank/DDBJ whole genome shotgun (WGS) entry which is preliminary data.</text>
</comment>
<proteinExistence type="predicted"/>